<keyword evidence="7" id="KW-0479">Metal-binding</keyword>
<dbReference type="InterPro" id="IPR000795">
    <property type="entry name" value="T_Tr_GTP-bd_dom"/>
</dbReference>
<keyword evidence="9" id="KW-0378">Hydrolase</keyword>
<keyword evidence="5" id="KW-0963">Cytoplasm</keyword>
<dbReference type="Gene3D" id="2.40.30.10">
    <property type="entry name" value="Translation factors"/>
    <property type="match status" value="2"/>
</dbReference>
<evidence type="ECO:0000256" key="7">
    <source>
        <dbReference type="ARBA" id="ARBA00022723"/>
    </source>
</evidence>
<dbReference type="NCBIfam" id="NF003078">
    <property type="entry name" value="PRK04004.1"/>
    <property type="match status" value="1"/>
</dbReference>
<proteinExistence type="inferred from homology"/>
<dbReference type="CDD" id="cd01887">
    <property type="entry name" value="IF2_eIF5B"/>
    <property type="match status" value="1"/>
</dbReference>
<dbReference type="CDD" id="cd03703">
    <property type="entry name" value="aeIF5B_II"/>
    <property type="match status" value="1"/>
</dbReference>
<feature type="compositionally biased region" description="Basic and acidic residues" evidence="13">
    <location>
        <begin position="369"/>
        <end position="386"/>
    </location>
</feature>
<name>A0AAV9ISS4_CYACA</name>
<evidence type="ECO:0000256" key="13">
    <source>
        <dbReference type="SAM" id="MobiDB-lite"/>
    </source>
</evidence>
<dbReference type="GO" id="GO:0005525">
    <property type="term" value="F:GTP binding"/>
    <property type="evidence" value="ECO:0007669"/>
    <property type="project" value="UniProtKB-KW"/>
</dbReference>
<dbReference type="InterPro" id="IPR009000">
    <property type="entry name" value="Transl_B-barrel_sf"/>
</dbReference>
<dbReference type="PRINTS" id="PR00315">
    <property type="entry name" value="ELONGATNFCT"/>
</dbReference>
<dbReference type="FunFam" id="2.40.30.10:FF:000013">
    <property type="entry name" value="eukaryotic translation initiation factor 5B"/>
    <property type="match status" value="1"/>
</dbReference>
<feature type="compositionally biased region" description="Low complexity" evidence="13">
    <location>
        <begin position="180"/>
        <end position="225"/>
    </location>
</feature>
<feature type="compositionally biased region" description="Basic and acidic residues" evidence="13">
    <location>
        <begin position="413"/>
        <end position="424"/>
    </location>
</feature>
<feature type="compositionally biased region" description="Low complexity" evidence="13">
    <location>
        <begin position="256"/>
        <end position="271"/>
    </location>
</feature>
<keyword evidence="16" id="KW-1185">Reference proteome</keyword>
<dbReference type="GO" id="GO:0003924">
    <property type="term" value="F:GTPase activity"/>
    <property type="evidence" value="ECO:0007669"/>
    <property type="project" value="InterPro"/>
</dbReference>
<dbReference type="NCBIfam" id="TIGR00231">
    <property type="entry name" value="small_GTP"/>
    <property type="match status" value="1"/>
</dbReference>
<evidence type="ECO:0000313" key="15">
    <source>
        <dbReference type="EMBL" id="KAK4534933.1"/>
    </source>
</evidence>
<sequence>MKADADDRGRRNDGDTADADEEVGWAANASRRKAAAFALLMDDAADDAEEPEVEHPLPKSDSAVNGKAEQKKKKKKKGAPELPSLDELELSVGDGKAESQHAASDNATKPPAAPASADLYATARPLKPSRQAEEDAEIEAILAEIDAEPQTSKKKSRKQKKKQKQAAASAAEGDEEAAVDESSAAVPAAPATEEETLPPAAEADAAPSPEGPEASTASEGSLTAAQKKRLKRKQKEAAKKAEGATAPSKDTGAGSAARAALVKRLQAQQQQRQEEELRRQRAEEEQRQREEEERRRAEEEQRRREEEREQRKEARRARREQLRREGKLLNRTERQRRARDELFRQQALAEGAVSAASMNGQAPKPQRVVSEEKRRPQRGEIMEAVEKSAVSVAGEAPDAPPSWEADAALLETTKPDEAPARARPPDQSTTSGSDDDEEQGMQGSSDDDDEEEVGSVARPTLSASSAAALAGARRELAVRRRVQDEEAARRAASPAKLRSPIICIMGHVDTGKTKLLDKIRRTHVQEGEAGGITQQIGATYFPIEAVQQEAHKVDAGLEYRVPSLLIIDTPGHESFTNLRSRGSSLCDIAILVIDIMHGLEPQTLESIELLRMRKTPFIVALNKIDRLYGWQACPMAPARAALEANRAVAAEFEQRLMETKVALAEVGFNAELYWENRDMRRNLSLVPTSAITGEGVPDLLMLLVQLPQKLLTERLMFVDFPACTALEVKVVEGLGTTVDVILTGGSLREGDTIVLCGMDGPLVSTVRALLTPHPMKELRVKGQYLHHKRLEAAQGIKISAEGLEKTIAGTPVLVARNEDEIDYLKEEVMADWNKARALIDKSGVGVYVQASTLGSLEALLEFLRKDAKIPVSGINIGPVHKRDVMRASVMLEHKPEYAVILAFDVKVEREAREVADELDVQIFTADIIYHLFDRFKAYMEEVRERRRREAETDVIFPVCASIVPNFVFNKKDPIIVGVHIDDGILRCGTPLVAVGADGAMVDIGRVISIEANKKAVPMARKGENVAVKIGSRQTTHIMYGRHFDHDCKLYSRMTRRAIDLLKDNYRDELNKDDWRLVLKLKQMFQVT</sequence>
<dbReference type="FunFam" id="3.40.50.10050:FF:000002">
    <property type="entry name" value="Eukaryotic translation initiation factor 5B"/>
    <property type="match status" value="1"/>
</dbReference>
<comment type="similarity">
    <text evidence="2">Belongs to the TRAFAC class translation factor GTPase superfamily. Classic translation factor GTPase family. IF-2 subfamily.</text>
</comment>
<dbReference type="InterPro" id="IPR023115">
    <property type="entry name" value="TIF_IF2_dom3"/>
</dbReference>
<feature type="compositionally biased region" description="Basic and acidic residues" evidence="13">
    <location>
        <begin position="1"/>
        <end position="14"/>
    </location>
</feature>
<organism evidence="15 16">
    <name type="scientific">Cyanidium caldarium</name>
    <name type="common">Red alga</name>
    <dbReference type="NCBI Taxonomy" id="2771"/>
    <lineage>
        <taxon>Eukaryota</taxon>
        <taxon>Rhodophyta</taxon>
        <taxon>Bangiophyceae</taxon>
        <taxon>Cyanidiales</taxon>
        <taxon>Cyanidiaceae</taxon>
        <taxon>Cyanidium</taxon>
    </lineage>
</organism>
<accession>A0AAV9ISS4</accession>
<evidence type="ECO:0000256" key="12">
    <source>
        <dbReference type="ARBA" id="ARBA00032478"/>
    </source>
</evidence>
<evidence type="ECO:0000256" key="1">
    <source>
        <dbReference type="ARBA" id="ARBA00004496"/>
    </source>
</evidence>
<dbReference type="GO" id="GO:0003743">
    <property type="term" value="F:translation initiation factor activity"/>
    <property type="evidence" value="ECO:0007669"/>
    <property type="project" value="UniProtKB-KW"/>
</dbReference>
<evidence type="ECO:0000256" key="10">
    <source>
        <dbReference type="ARBA" id="ARBA00022917"/>
    </source>
</evidence>
<evidence type="ECO:0000259" key="14">
    <source>
        <dbReference type="PROSITE" id="PS51722"/>
    </source>
</evidence>
<feature type="compositionally biased region" description="Basic and acidic residues" evidence="13">
    <location>
        <begin position="272"/>
        <end position="312"/>
    </location>
</feature>
<dbReference type="Gene3D" id="3.40.50.10050">
    <property type="entry name" value="Translation initiation factor IF- 2, domain 3"/>
    <property type="match status" value="1"/>
</dbReference>
<dbReference type="SUPFAM" id="SSF52156">
    <property type="entry name" value="Initiation factor IF2/eIF5b, domain 3"/>
    <property type="match status" value="1"/>
</dbReference>
<feature type="compositionally biased region" description="Basic and acidic residues" evidence="13">
    <location>
        <begin position="319"/>
        <end position="343"/>
    </location>
</feature>
<evidence type="ECO:0000256" key="5">
    <source>
        <dbReference type="ARBA" id="ARBA00022490"/>
    </source>
</evidence>
<dbReference type="Pfam" id="PF11987">
    <property type="entry name" value="IF-2"/>
    <property type="match status" value="1"/>
</dbReference>
<dbReference type="SUPFAM" id="SSF52540">
    <property type="entry name" value="P-loop containing nucleoside triphosphate hydrolases"/>
    <property type="match status" value="1"/>
</dbReference>
<comment type="caution">
    <text evidence="15">The sequence shown here is derived from an EMBL/GenBank/DDBJ whole genome shotgun (WGS) entry which is preliminary data.</text>
</comment>
<dbReference type="GO" id="GO:0046872">
    <property type="term" value="F:metal ion binding"/>
    <property type="evidence" value="ECO:0007669"/>
    <property type="project" value="UniProtKB-KW"/>
</dbReference>
<dbReference type="EMBL" id="JANCYW010000003">
    <property type="protein sequence ID" value="KAK4534933.1"/>
    <property type="molecule type" value="Genomic_DNA"/>
</dbReference>
<evidence type="ECO:0000256" key="2">
    <source>
        <dbReference type="ARBA" id="ARBA00007733"/>
    </source>
</evidence>
<dbReference type="PROSITE" id="PS51722">
    <property type="entry name" value="G_TR_2"/>
    <property type="match status" value="1"/>
</dbReference>
<keyword evidence="6" id="KW-0396">Initiation factor</keyword>
<feature type="region of interest" description="Disordered" evidence="13">
    <location>
        <begin position="46"/>
        <end position="466"/>
    </location>
</feature>
<dbReference type="InterPro" id="IPR029459">
    <property type="entry name" value="EFTU-type"/>
</dbReference>
<feature type="compositionally biased region" description="Acidic residues" evidence="13">
    <location>
        <begin position="433"/>
        <end position="453"/>
    </location>
</feature>
<dbReference type="Gene3D" id="3.40.50.300">
    <property type="entry name" value="P-loop containing nucleotide triphosphate hydrolases"/>
    <property type="match status" value="1"/>
</dbReference>
<dbReference type="InterPro" id="IPR036925">
    <property type="entry name" value="TIF_IF2_dom3_sf"/>
</dbReference>
<dbReference type="Pfam" id="PF00009">
    <property type="entry name" value="GTP_EFTU"/>
    <property type="match status" value="1"/>
</dbReference>
<dbReference type="InterPro" id="IPR027417">
    <property type="entry name" value="P-loop_NTPase"/>
</dbReference>
<evidence type="ECO:0000313" key="16">
    <source>
        <dbReference type="Proteomes" id="UP001301350"/>
    </source>
</evidence>
<evidence type="ECO:0000256" key="3">
    <source>
        <dbReference type="ARBA" id="ARBA00011986"/>
    </source>
</evidence>
<feature type="region of interest" description="Disordered" evidence="13">
    <location>
        <begin position="1"/>
        <end position="26"/>
    </location>
</feature>
<protein>
    <recommendedName>
        <fullName evidence="4">Eukaryotic translation initiation factor 5B</fullName>
        <ecNumber evidence="3">3.6.5.3</ecNumber>
    </recommendedName>
    <alternativeName>
        <fullName evidence="12">Translation initiation factor IF-2</fullName>
    </alternativeName>
</protein>
<dbReference type="Proteomes" id="UP001301350">
    <property type="component" value="Unassembled WGS sequence"/>
</dbReference>
<dbReference type="Pfam" id="PF14578">
    <property type="entry name" value="GTP_EFTU_D4"/>
    <property type="match status" value="1"/>
</dbReference>
<evidence type="ECO:0000256" key="11">
    <source>
        <dbReference type="ARBA" id="ARBA00023134"/>
    </source>
</evidence>
<dbReference type="SUPFAM" id="SSF50447">
    <property type="entry name" value="Translation proteins"/>
    <property type="match status" value="1"/>
</dbReference>
<dbReference type="InterPro" id="IPR005225">
    <property type="entry name" value="Small_GTP-bd"/>
</dbReference>
<dbReference type="EC" id="3.6.5.3" evidence="3"/>
<gene>
    <name evidence="15" type="ORF">CDCA_CDCA03G0958</name>
</gene>
<dbReference type="FunFam" id="3.40.50.300:FF:000112">
    <property type="entry name" value="Eukaryotic translation initiation factor 5B"/>
    <property type="match status" value="1"/>
</dbReference>
<feature type="compositionally biased region" description="Basic residues" evidence="13">
    <location>
        <begin position="152"/>
        <end position="164"/>
    </location>
</feature>
<feature type="domain" description="Tr-type G" evidence="14">
    <location>
        <begin position="497"/>
        <end position="711"/>
    </location>
</feature>
<keyword evidence="10" id="KW-0648">Protein biosynthesis</keyword>
<dbReference type="AlphaFoldDB" id="A0AAV9ISS4"/>
<keyword evidence="8" id="KW-0547">Nucleotide-binding</keyword>
<evidence type="ECO:0000256" key="9">
    <source>
        <dbReference type="ARBA" id="ARBA00022801"/>
    </source>
</evidence>
<evidence type="ECO:0000256" key="6">
    <source>
        <dbReference type="ARBA" id="ARBA00022540"/>
    </source>
</evidence>
<evidence type="ECO:0000256" key="4">
    <source>
        <dbReference type="ARBA" id="ARBA00013824"/>
    </source>
</evidence>
<dbReference type="InterPro" id="IPR015760">
    <property type="entry name" value="TIF_IF2"/>
</dbReference>
<dbReference type="PANTHER" id="PTHR43381">
    <property type="entry name" value="TRANSLATION INITIATION FACTOR IF-2-RELATED"/>
    <property type="match status" value="1"/>
</dbReference>
<reference evidence="15 16" key="1">
    <citation type="submission" date="2022-07" db="EMBL/GenBank/DDBJ databases">
        <title>Genome-wide signatures of adaptation to extreme environments.</title>
        <authorList>
            <person name="Cho C.H."/>
            <person name="Yoon H.S."/>
        </authorList>
    </citation>
    <scope>NUCLEOTIDE SEQUENCE [LARGE SCALE GENOMIC DNA]</scope>
    <source>
        <strain evidence="15 16">DBV 063 E5</strain>
    </source>
</reference>
<dbReference type="GO" id="GO:0005739">
    <property type="term" value="C:mitochondrion"/>
    <property type="evidence" value="ECO:0007669"/>
    <property type="project" value="TreeGrafter"/>
</dbReference>
<feature type="compositionally biased region" description="Low complexity" evidence="13">
    <location>
        <begin position="454"/>
        <end position="466"/>
    </location>
</feature>
<keyword evidence="11" id="KW-0342">GTP-binding</keyword>
<comment type="subcellular location">
    <subcellularLocation>
        <location evidence="1">Cytoplasm</location>
    </subcellularLocation>
</comment>
<evidence type="ECO:0000256" key="8">
    <source>
        <dbReference type="ARBA" id="ARBA00022741"/>
    </source>
</evidence>
<dbReference type="PANTHER" id="PTHR43381:SF4">
    <property type="entry name" value="EUKARYOTIC TRANSLATION INITIATION FACTOR 5B"/>
    <property type="match status" value="1"/>
</dbReference>